<comment type="caution">
    <text evidence="2">The sequence shown here is derived from an EMBL/GenBank/DDBJ whole genome shotgun (WGS) entry which is preliminary data.</text>
</comment>
<reference evidence="2 3" key="1">
    <citation type="submission" date="2024-10" db="EMBL/GenBank/DDBJ databases">
        <title>Updated reference genomes for cyclostephanoid diatoms.</title>
        <authorList>
            <person name="Roberts W.R."/>
            <person name="Alverson A.J."/>
        </authorList>
    </citation>
    <scope>NUCLEOTIDE SEQUENCE [LARGE SCALE GENOMIC DNA]</scope>
    <source>
        <strain evidence="2 3">AJA228-03</strain>
    </source>
</reference>
<dbReference type="InterPro" id="IPR000086">
    <property type="entry name" value="NUDIX_hydrolase_dom"/>
</dbReference>
<keyword evidence="3" id="KW-1185">Reference proteome</keyword>
<evidence type="ECO:0000259" key="1">
    <source>
        <dbReference type="PROSITE" id="PS51462"/>
    </source>
</evidence>
<dbReference type="EMBL" id="JALLPB020000817">
    <property type="protein sequence ID" value="KAL3806395.1"/>
    <property type="molecule type" value="Genomic_DNA"/>
</dbReference>
<dbReference type="SUPFAM" id="SSF55811">
    <property type="entry name" value="Nudix"/>
    <property type="match status" value="1"/>
</dbReference>
<sequence>MGKMNTSVDTLVKSHIDKLALILINSHRQQLVARSYDKAVFYTPGGKREPGESDKEALLRECIEELSVDLLTSTKTPATIQLFGTFEAQAYGKSEGTMVRLSCFRVTPRDAELELEHMVKASEEVEELKWIDSSFDREKLTVTGIMILDDLKRKGLID</sequence>
<dbReference type="PROSITE" id="PS51462">
    <property type="entry name" value="NUDIX"/>
    <property type="match status" value="1"/>
</dbReference>
<accession>A0ABD3R0L2</accession>
<evidence type="ECO:0000313" key="3">
    <source>
        <dbReference type="Proteomes" id="UP001530377"/>
    </source>
</evidence>
<dbReference type="Pfam" id="PF00293">
    <property type="entry name" value="NUDIX"/>
    <property type="match status" value="1"/>
</dbReference>
<protein>
    <recommendedName>
        <fullName evidence="1">Nudix hydrolase domain-containing protein</fullName>
    </recommendedName>
</protein>
<dbReference type="Gene3D" id="3.90.79.10">
    <property type="entry name" value="Nucleoside Triphosphate Pyrophosphohydrolase"/>
    <property type="match status" value="1"/>
</dbReference>
<proteinExistence type="predicted"/>
<feature type="domain" description="Nudix hydrolase" evidence="1">
    <location>
        <begin position="13"/>
        <end position="154"/>
    </location>
</feature>
<evidence type="ECO:0000313" key="2">
    <source>
        <dbReference type="EMBL" id="KAL3806395.1"/>
    </source>
</evidence>
<gene>
    <name evidence="2" type="ORF">ACHAXA_001162</name>
</gene>
<organism evidence="2 3">
    <name type="scientific">Cyclostephanos tholiformis</name>
    <dbReference type="NCBI Taxonomy" id="382380"/>
    <lineage>
        <taxon>Eukaryota</taxon>
        <taxon>Sar</taxon>
        <taxon>Stramenopiles</taxon>
        <taxon>Ochrophyta</taxon>
        <taxon>Bacillariophyta</taxon>
        <taxon>Coscinodiscophyceae</taxon>
        <taxon>Thalassiosirophycidae</taxon>
        <taxon>Stephanodiscales</taxon>
        <taxon>Stephanodiscaceae</taxon>
        <taxon>Cyclostephanos</taxon>
    </lineage>
</organism>
<name>A0ABD3R0L2_9STRA</name>
<dbReference type="InterPro" id="IPR015797">
    <property type="entry name" value="NUDIX_hydrolase-like_dom_sf"/>
</dbReference>
<dbReference type="CDD" id="cd04690">
    <property type="entry name" value="NUDIX_Hydrolase"/>
    <property type="match status" value="1"/>
</dbReference>
<dbReference type="Proteomes" id="UP001530377">
    <property type="component" value="Unassembled WGS sequence"/>
</dbReference>
<dbReference type="AlphaFoldDB" id="A0ABD3R0L2"/>